<dbReference type="InParanoid" id="A0A200Q2T1"/>
<keyword evidence="12" id="KW-1185">Reference proteome</keyword>
<dbReference type="FunCoup" id="A0A200Q2T1">
    <property type="interactions" value="59"/>
</dbReference>
<protein>
    <recommendedName>
        <fullName evidence="2">RING-type E3 ubiquitin transferase</fullName>
        <ecNumber evidence="2">2.3.2.27</ecNumber>
    </recommendedName>
</protein>
<keyword evidence="4" id="KW-0479">Metal-binding</keyword>
<dbReference type="GO" id="GO:0016567">
    <property type="term" value="P:protein ubiquitination"/>
    <property type="evidence" value="ECO:0007669"/>
    <property type="project" value="TreeGrafter"/>
</dbReference>
<evidence type="ECO:0000313" key="12">
    <source>
        <dbReference type="Proteomes" id="UP000195402"/>
    </source>
</evidence>
<evidence type="ECO:0000256" key="7">
    <source>
        <dbReference type="ARBA" id="ARBA00022833"/>
    </source>
</evidence>
<keyword evidence="6" id="KW-0833">Ubl conjugation pathway</keyword>
<dbReference type="Pfam" id="PF13639">
    <property type="entry name" value="zf-RING_2"/>
    <property type="match status" value="1"/>
</dbReference>
<keyword evidence="5 8" id="KW-0863">Zinc-finger</keyword>
<dbReference type="OMA" id="DAWEHGR"/>
<dbReference type="GO" id="GO:0061630">
    <property type="term" value="F:ubiquitin protein ligase activity"/>
    <property type="evidence" value="ECO:0007669"/>
    <property type="project" value="UniProtKB-EC"/>
</dbReference>
<dbReference type="OrthoDB" id="8062037at2759"/>
<dbReference type="Proteomes" id="UP000195402">
    <property type="component" value="Unassembled WGS sequence"/>
</dbReference>
<feature type="region of interest" description="Disordered" evidence="9">
    <location>
        <begin position="278"/>
        <end position="302"/>
    </location>
</feature>
<accession>A0A200Q2T1</accession>
<dbReference type="SMART" id="SM00184">
    <property type="entry name" value="RING"/>
    <property type="match status" value="1"/>
</dbReference>
<dbReference type="InterPro" id="IPR013083">
    <property type="entry name" value="Znf_RING/FYVE/PHD"/>
</dbReference>
<dbReference type="CDD" id="cd16667">
    <property type="entry name" value="RING-H2_RNF126-like"/>
    <property type="match status" value="1"/>
</dbReference>
<evidence type="ECO:0000256" key="6">
    <source>
        <dbReference type="ARBA" id="ARBA00022786"/>
    </source>
</evidence>
<feature type="compositionally biased region" description="Basic residues" evidence="9">
    <location>
        <begin position="144"/>
        <end position="153"/>
    </location>
</feature>
<evidence type="ECO:0000256" key="3">
    <source>
        <dbReference type="ARBA" id="ARBA00022679"/>
    </source>
</evidence>
<dbReference type="GO" id="GO:0008270">
    <property type="term" value="F:zinc ion binding"/>
    <property type="evidence" value="ECO:0007669"/>
    <property type="project" value="UniProtKB-KW"/>
</dbReference>
<keyword evidence="3" id="KW-0808">Transferase</keyword>
<evidence type="ECO:0000256" key="1">
    <source>
        <dbReference type="ARBA" id="ARBA00000900"/>
    </source>
</evidence>
<reference evidence="11 12" key="1">
    <citation type="journal article" date="2017" name="Mol. Plant">
        <title>The Genome of Medicinal Plant Macleaya cordata Provides New Insights into Benzylisoquinoline Alkaloids Metabolism.</title>
        <authorList>
            <person name="Liu X."/>
            <person name="Liu Y."/>
            <person name="Huang P."/>
            <person name="Ma Y."/>
            <person name="Qing Z."/>
            <person name="Tang Q."/>
            <person name="Cao H."/>
            <person name="Cheng P."/>
            <person name="Zheng Y."/>
            <person name="Yuan Z."/>
            <person name="Zhou Y."/>
            <person name="Liu J."/>
            <person name="Tang Z."/>
            <person name="Zhuo Y."/>
            <person name="Zhang Y."/>
            <person name="Yu L."/>
            <person name="Huang J."/>
            <person name="Yang P."/>
            <person name="Peng Q."/>
            <person name="Zhang J."/>
            <person name="Jiang W."/>
            <person name="Zhang Z."/>
            <person name="Lin K."/>
            <person name="Ro D.K."/>
            <person name="Chen X."/>
            <person name="Xiong X."/>
            <person name="Shang Y."/>
            <person name="Huang S."/>
            <person name="Zeng J."/>
        </authorList>
    </citation>
    <scope>NUCLEOTIDE SEQUENCE [LARGE SCALE GENOMIC DNA]</scope>
    <source>
        <strain evidence="12">cv. BLH2017</strain>
        <tissue evidence="11">Root</tissue>
    </source>
</reference>
<organism evidence="11 12">
    <name type="scientific">Macleaya cordata</name>
    <name type="common">Five-seeded plume-poppy</name>
    <name type="synonym">Bocconia cordata</name>
    <dbReference type="NCBI Taxonomy" id="56857"/>
    <lineage>
        <taxon>Eukaryota</taxon>
        <taxon>Viridiplantae</taxon>
        <taxon>Streptophyta</taxon>
        <taxon>Embryophyta</taxon>
        <taxon>Tracheophyta</taxon>
        <taxon>Spermatophyta</taxon>
        <taxon>Magnoliopsida</taxon>
        <taxon>Ranunculales</taxon>
        <taxon>Papaveraceae</taxon>
        <taxon>Papaveroideae</taxon>
        <taxon>Macleaya</taxon>
    </lineage>
</organism>
<dbReference type="PANTHER" id="PTHR15710:SF18">
    <property type="entry name" value="RING-TYPE E3 UBIQUITIN TRANSFERASE"/>
    <property type="match status" value="1"/>
</dbReference>
<dbReference type="Pfam" id="PF14369">
    <property type="entry name" value="Zn_ribbon_19"/>
    <property type="match status" value="1"/>
</dbReference>
<sequence>MSVSPPSSRIRVVNHIRRTYGLYWCYQCHRTVRIATSNHPSEIIVCPRCFGEFLQEFDVARARPRLVVDLSGLDASPEARLVEALSLMMLDPPPLPPPTLTRRRRSNPEFDFGRFRWWESSGNENVGRPPTWIFLRPSSDNRHTSSRHPRHPPRTTDGEEMVPPHSPSPPGIVDPGNYFVGPGLNQLIEELTQNDRPGPPPAPTSAIDAMPTVKITPDYLINNDSTCPVCKDEFELGVDVREMPCKHVYHSDCIVPWLRIHNSCPVCRHELPASFTNDHLHHQDDDDNNNAQESSQVEEGDRNRRGWRWSRLSSLWPFRSRYRDLGSQDNTITRGVANLQSYLAVLNFEFWLLM</sequence>
<dbReference type="PROSITE" id="PS50089">
    <property type="entry name" value="ZF_RING_2"/>
    <property type="match status" value="1"/>
</dbReference>
<dbReference type="STRING" id="56857.A0A200Q2T1"/>
<dbReference type="AlphaFoldDB" id="A0A200Q2T1"/>
<evidence type="ECO:0000256" key="8">
    <source>
        <dbReference type="PROSITE-ProRule" id="PRU00175"/>
    </source>
</evidence>
<dbReference type="FunFam" id="3.30.40.10:FF:000022">
    <property type="entry name" value="E3 ubiquitin-protein ligase RING1-like"/>
    <property type="match status" value="1"/>
</dbReference>
<proteinExistence type="predicted"/>
<dbReference type="InterPro" id="IPR039525">
    <property type="entry name" value="RNF126-like_zinc-ribbon"/>
</dbReference>
<dbReference type="EMBL" id="MVGT01003289">
    <property type="protein sequence ID" value="OVA04743.1"/>
    <property type="molecule type" value="Genomic_DNA"/>
</dbReference>
<comment type="caution">
    <text evidence="11">The sequence shown here is derived from an EMBL/GenBank/DDBJ whole genome shotgun (WGS) entry which is preliminary data.</text>
</comment>
<gene>
    <name evidence="11" type="ORF">BVC80_1719g78</name>
</gene>
<comment type="catalytic activity">
    <reaction evidence="1">
        <text>S-ubiquitinyl-[E2 ubiquitin-conjugating enzyme]-L-cysteine + [acceptor protein]-L-lysine = [E2 ubiquitin-conjugating enzyme]-L-cysteine + N(6)-ubiquitinyl-[acceptor protein]-L-lysine.</text>
        <dbReference type="EC" id="2.3.2.27"/>
    </reaction>
</comment>
<evidence type="ECO:0000259" key="10">
    <source>
        <dbReference type="PROSITE" id="PS50089"/>
    </source>
</evidence>
<evidence type="ECO:0000256" key="9">
    <source>
        <dbReference type="SAM" id="MobiDB-lite"/>
    </source>
</evidence>
<feature type="region of interest" description="Disordered" evidence="9">
    <location>
        <begin position="135"/>
        <end position="171"/>
    </location>
</feature>
<evidence type="ECO:0000313" key="11">
    <source>
        <dbReference type="EMBL" id="OVA04743.1"/>
    </source>
</evidence>
<dbReference type="PANTHER" id="PTHR15710">
    <property type="entry name" value="E3 UBIQUITIN-PROTEIN LIGASE PRAJA"/>
    <property type="match status" value="1"/>
</dbReference>
<evidence type="ECO:0000256" key="5">
    <source>
        <dbReference type="ARBA" id="ARBA00022771"/>
    </source>
</evidence>
<feature type="domain" description="RING-type" evidence="10">
    <location>
        <begin position="227"/>
        <end position="268"/>
    </location>
</feature>
<dbReference type="GO" id="GO:0005737">
    <property type="term" value="C:cytoplasm"/>
    <property type="evidence" value="ECO:0007669"/>
    <property type="project" value="TreeGrafter"/>
</dbReference>
<dbReference type="EC" id="2.3.2.27" evidence="2"/>
<evidence type="ECO:0000256" key="4">
    <source>
        <dbReference type="ARBA" id="ARBA00022723"/>
    </source>
</evidence>
<evidence type="ECO:0000256" key="2">
    <source>
        <dbReference type="ARBA" id="ARBA00012483"/>
    </source>
</evidence>
<keyword evidence="7" id="KW-0862">Zinc</keyword>
<dbReference type="InterPro" id="IPR001841">
    <property type="entry name" value="Znf_RING"/>
</dbReference>
<name>A0A200Q2T1_MACCD</name>
<dbReference type="Gene3D" id="3.30.40.10">
    <property type="entry name" value="Zinc/RING finger domain, C3HC4 (zinc finger)"/>
    <property type="match status" value="1"/>
</dbReference>
<dbReference type="SUPFAM" id="SSF57850">
    <property type="entry name" value="RING/U-box"/>
    <property type="match status" value="1"/>
</dbReference>